<dbReference type="EMBL" id="CAKOGP040002202">
    <property type="protein sequence ID" value="CAJ1964745.1"/>
    <property type="molecule type" value="Genomic_DNA"/>
</dbReference>
<evidence type="ECO:0000256" key="1">
    <source>
        <dbReference type="SAM" id="MobiDB-lite"/>
    </source>
</evidence>
<sequence length="441" mass="49332">MTTTTNLPILLQKSRKMQDYLDLHRSSLLELDAGHDHRRIVIKEQGTTPLLIYSNPGGGIGDRVKGILGAFLFALCTNRVLLIDYHEPTHLHQVLIPAGPILWNASFLEAEQGGEEDEDNSKQMLILDNQEAHEVNQDPGLLAYKNPKSNSNSNTTATTPLLYNRLILRLSTNSWGNFSSSSLLGDLLEPYGNVFSLEAQHDLFYTLFQFTPAVQERANALLSLENDNNNDNDGEDYIAVHVRTGDSSFITEFWKGSGKKHVGKHPRHAGEEVPEQFFSCAKKLQTGMMMMMTTTTTTTMTLGDHDNDDSQQKKQSKKQMKQQPKSKPKIYVASDEDATKQKIRDFDPESVVLAKNMTLLHVGREDQKGFEESKVAGHLDAWAEILILANAACIVGSRSGYSDLAVALSNRQRPLKRCGLKFWECNQTGIDTALENLKNER</sequence>
<proteinExistence type="predicted"/>
<name>A0AAD2G6E6_9STRA</name>
<feature type="compositionally biased region" description="Basic residues" evidence="1">
    <location>
        <begin position="314"/>
        <end position="328"/>
    </location>
</feature>
<comment type="caution">
    <text evidence="2">The sequence shown here is derived from an EMBL/GenBank/DDBJ whole genome shotgun (WGS) entry which is preliminary data.</text>
</comment>
<reference evidence="2" key="1">
    <citation type="submission" date="2023-08" db="EMBL/GenBank/DDBJ databases">
        <authorList>
            <person name="Audoor S."/>
            <person name="Bilcke G."/>
        </authorList>
    </citation>
    <scope>NUCLEOTIDE SEQUENCE</scope>
</reference>
<feature type="compositionally biased region" description="Basic and acidic residues" evidence="1">
    <location>
        <begin position="303"/>
        <end position="312"/>
    </location>
</feature>
<dbReference type="Proteomes" id="UP001295423">
    <property type="component" value="Unassembled WGS sequence"/>
</dbReference>
<dbReference type="Gene3D" id="3.40.50.11350">
    <property type="match status" value="1"/>
</dbReference>
<dbReference type="AlphaFoldDB" id="A0AAD2G6E6"/>
<accession>A0AAD2G6E6</accession>
<keyword evidence="3" id="KW-1185">Reference proteome</keyword>
<evidence type="ECO:0000313" key="3">
    <source>
        <dbReference type="Proteomes" id="UP001295423"/>
    </source>
</evidence>
<protein>
    <submittedName>
        <fullName evidence="2">Uncharacterized protein</fullName>
    </submittedName>
</protein>
<organism evidence="2 3">
    <name type="scientific">Cylindrotheca closterium</name>
    <dbReference type="NCBI Taxonomy" id="2856"/>
    <lineage>
        <taxon>Eukaryota</taxon>
        <taxon>Sar</taxon>
        <taxon>Stramenopiles</taxon>
        <taxon>Ochrophyta</taxon>
        <taxon>Bacillariophyta</taxon>
        <taxon>Bacillariophyceae</taxon>
        <taxon>Bacillariophycidae</taxon>
        <taxon>Bacillariales</taxon>
        <taxon>Bacillariaceae</taxon>
        <taxon>Cylindrotheca</taxon>
    </lineage>
</organism>
<evidence type="ECO:0000313" key="2">
    <source>
        <dbReference type="EMBL" id="CAJ1964745.1"/>
    </source>
</evidence>
<feature type="region of interest" description="Disordered" evidence="1">
    <location>
        <begin position="299"/>
        <end position="334"/>
    </location>
</feature>
<gene>
    <name evidence="2" type="ORF">CYCCA115_LOCUS20772</name>
</gene>